<feature type="domain" description="PAS" evidence="13">
    <location>
        <begin position="111"/>
        <end position="147"/>
    </location>
</feature>
<dbReference type="InterPro" id="IPR036890">
    <property type="entry name" value="HATPase_C_sf"/>
</dbReference>
<dbReference type="PANTHER" id="PTHR42878">
    <property type="entry name" value="TWO-COMPONENT HISTIDINE KINASE"/>
    <property type="match status" value="1"/>
</dbReference>
<evidence type="ECO:0000256" key="1">
    <source>
        <dbReference type="ARBA" id="ARBA00000085"/>
    </source>
</evidence>
<dbReference type="GO" id="GO:0005524">
    <property type="term" value="F:ATP binding"/>
    <property type="evidence" value="ECO:0007669"/>
    <property type="project" value="UniProtKB-KW"/>
</dbReference>
<sequence length="447" mass="50536">MIFKRYSSQLFLRVLLLATSLYAFAHLLLLQGFIVTQWVLGGLILLQFWGMQQQITRTNLQIARFLQALRYRDFSARFDFEGYGDGFEELGREITETIQQEQQRRELQEQTTQRLKSVIEQVPVPLLSIHSDGRLTLWNNAVRRLFNSSSLTRIEDLERFGSEFLQVMQSISGPQRRLVKFVADGIEHQLSISVREVIHSGNRDRVISLQDIASELEKTQIDAWQDLVKVLTHEIINSITPISSLASTADSILAELPKDMSGDDLDDARQAISTVAKRCEGLQSFVNSYRSITHLPAPVKKPVKIVPLLTRVQSLFAQQWQEQHILFNLEASDPELEVSADPQMLEQLFINLFQNAEQAKPGQETPLNLTVRVALNKRSKLVISVCDDGSGIAPEIKDKIFVPFFTTKKSGSGVGLALARQIMLVHGGNIRLEEPRGQGAEFTLIFP</sequence>
<dbReference type="Proteomes" id="UP001333710">
    <property type="component" value="Chromosome"/>
</dbReference>
<evidence type="ECO:0000313" key="15">
    <source>
        <dbReference type="Proteomes" id="UP001333710"/>
    </source>
</evidence>
<evidence type="ECO:0000256" key="5">
    <source>
        <dbReference type="ARBA" id="ARBA00022692"/>
    </source>
</evidence>
<evidence type="ECO:0000256" key="11">
    <source>
        <dbReference type="ARBA" id="ARBA00023136"/>
    </source>
</evidence>
<dbReference type="Pfam" id="PF13188">
    <property type="entry name" value="PAS_8"/>
    <property type="match status" value="1"/>
</dbReference>
<keyword evidence="11" id="KW-0472">Membrane</keyword>
<comment type="catalytic activity">
    <reaction evidence="1">
        <text>ATP + protein L-histidine = ADP + protein N-phospho-L-histidine.</text>
        <dbReference type="EC" id="2.7.13.3"/>
    </reaction>
</comment>
<dbReference type="PROSITE" id="PS50109">
    <property type="entry name" value="HIS_KIN"/>
    <property type="match status" value="1"/>
</dbReference>
<dbReference type="PRINTS" id="PR00344">
    <property type="entry name" value="BCTRLSENSOR"/>
</dbReference>
<dbReference type="PANTHER" id="PTHR42878:SF7">
    <property type="entry name" value="SENSOR HISTIDINE KINASE GLRK"/>
    <property type="match status" value="1"/>
</dbReference>
<dbReference type="InterPro" id="IPR035965">
    <property type="entry name" value="PAS-like_dom_sf"/>
</dbReference>
<dbReference type="GO" id="GO:0016020">
    <property type="term" value="C:membrane"/>
    <property type="evidence" value="ECO:0007669"/>
    <property type="project" value="UniProtKB-SubCell"/>
</dbReference>
<dbReference type="SUPFAM" id="SSF55785">
    <property type="entry name" value="PYP-like sensor domain (PAS domain)"/>
    <property type="match status" value="1"/>
</dbReference>
<keyword evidence="6" id="KW-0547">Nucleotide-binding</keyword>
<dbReference type="SMART" id="SM00387">
    <property type="entry name" value="HATPase_c"/>
    <property type="match status" value="1"/>
</dbReference>
<keyword evidence="9" id="KW-1133">Transmembrane helix</keyword>
<evidence type="ECO:0000313" key="14">
    <source>
        <dbReference type="EMBL" id="BDX05509.1"/>
    </source>
</evidence>
<evidence type="ECO:0000256" key="10">
    <source>
        <dbReference type="ARBA" id="ARBA00023012"/>
    </source>
</evidence>
<organism evidence="14 15">
    <name type="scientific">Planctobacterium marinum</name>
    <dbReference type="NCBI Taxonomy" id="1631968"/>
    <lineage>
        <taxon>Bacteria</taxon>
        <taxon>Pseudomonadati</taxon>
        <taxon>Pseudomonadota</taxon>
        <taxon>Gammaproteobacteria</taxon>
        <taxon>Alteromonadales</taxon>
        <taxon>Alteromonadaceae</taxon>
        <taxon>Planctobacterium</taxon>
    </lineage>
</organism>
<dbReference type="Pfam" id="PF02518">
    <property type="entry name" value="HATPase_c"/>
    <property type="match status" value="1"/>
</dbReference>
<evidence type="ECO:0000256" key="8">
    <source>
        <dbReference type="ARBA" id="ARBA00022840"/>
    </source>
</evidence>
<dbReference type="RefSeq" id="WP_338291487.1">
    <property type="nucleotide sequence ID" value="NZ_AP027272.1"/>
</dbReference>
<accession>A0AA48KRK0</accession>
<dbReference type="EC" id="2.7.13.3" evidence="3"/>
<dbReference type="GO" id="GO:0000156">
    <property type="term" value="F:phosphorelay response regulator activity"/>
    <property type="evidence" value="ECO:0007669"/>
    <property type="project" value="TreeGrafter"/>
</dbReference>
<evidence type="ECO:0000256" key="3">
    <source>
        <dbReference type="ARBA" id="ARBA00012438"/>
    </source>
</evidence>
<dbReference type="InterPro" id="IPR003594">
    <property type="entry name" value="HATPase_dom"/>
</dbReference>
<evidence type="ECO:0000259" key="12">
    <source>
        <dbReference type="PROSITE" id="PS50109"/>
    </source>
</evidence>
<dbReference type="InterPro" id="IPR005467">
    <property type="entry name" value="His_kinase_dom"/>
</dbReference>
<keyword evidence="8" id="KW-0067">ATP-binding</keyword>
<keyword evidence="15" id="KW-1185">Reference proteome</keyword>
<evidence type="ECO:0000256" key="6">
    <source>
        <dbReference type="ARBA" id="ARBA00022741"/>
    </source>
</evidence>
<evidence type="ECO:0000256" key="4">
    <source>
        <dbReference type="ARBA" id="ARBA00022679"/>
    </source>
</evidence>
<dbReference type="GO" id="GO:0030295">
    <property type="term" value="F:protein kinase activator activity"/>
    <property type="evidence" value="ECO:0007669"/>
    <property type="project" value="TreeGrafter"/>
</dbReference>
<dbReference type="PROSITE" id="PS50112">
    <property type="entry name" value="PAS"/>
    <property type="match status" value="1"/>
</dbReference>
<dbReference type="SUPFAM" id="SSF55874">
    <property type="entry name" value="ATPase domain of HSP90 chaperone/DNA topoisomerase II/histidine kinase"/>
    <property type="match status" value="1"/>
</dbReference>
<keyword evidence="5" id="KW-0812">Transmembrane</keyword>
<dbReference type="KEGG" id="pmaw:MACH26_10300"/>
<name>A0AA48KRK0_9ALTE</name>
<dbReference type="InterPro" id="IPR050351">
    <property type="entry name" value="BphY/WalK/GraS-like"/>
</dbReference>
<evidence type="ECO:0000256" key="7">
    <source>
        <dbReference type="ARBA" id="ARBA00022777"/>
    </source>
</evidence>
<evidence type="ECO:0000256" key="2">
    <source>
        <dbReference type="ARBA" id="ARBA00004141"/>
    </source>
</evidence>
<evidence type="ECO:0000256" key="9">
    <source>
        <dbReference type="ARBA" id="ARBA00022989"/>
    </source>
</evidence>
<keyword evidence="4" id="KW-0808">Transferase</keyword>
<comment type="subcellular location">
    <subcellularLocation>
        <location evidence="2">Membrane</location>
        <topology evidence="2">Multi-pass membrane protein</topology>
    </subcellularLocation>
</comment>
<dbReference type="GO" id="GO:0007234">
    <property type="term" value="P:osmosensory signaling via phosphorelay pathway"/>
    <property type="evidence" value="ECO:0007669"/>
    <property type="project" value="TreeGrafter"/>
</dbReference>
<protein>
    <recommendedName>
        <fullName evidence="3">histidine kinase</fullName>
        <ecNumber evidence="3">2.7.13.3</ecNumber>
    </recommendedName>
</protein>
<keyword evidence="7 14" id="KW-0418">Kinase</keyword>
<dbReference type="Gene3D" id="3.30.565.10">
    <property type="entry name" value="Histidine kinase-like ATPase, C-terminal domain"/>
    <property type="match status" value="1"/>
</dbReference>
<proteinExistence type="predicted"/>
<evidence type="ECO:0000259" key="13">
    <source>
        <dbReference type="PROSITE" id="PS50112"/>
    </source>
</evidence>
<reference evidence="14" key="1">
    <citation type="submission" date="2023-01" db="EMBL/GenBank/DDBJ databases">
        <title>Complete genome sequence of Planctobacterium marinum strain Dej080120_11.</title>
        <authorList>
            <person name="Ueki S."/>
            <person name="Maruyama F."/>
        </authorList>
    </citation>
    <scope>NUCLEOTIDE SEQUENCE</scope>
    <source>
        <strain evidence="14">Dej080120_11</strain>
    </source>
</reference>
<keyword evidence="10" id="KW-0902">Two-component regulatory system</keyword>
<dbReference type="InterPro" id="IPR004358">
    <property type="entry name" value="Sig_transdc_His_kin-like_C"/>
</dbReference>
<dbReference type="EMBL" id="AP027272">
    <property type="protein sequence ID" value="BDX05509.1"/>
    <property type="molecule type" value="Genomic_DNA"/>
</dbReference>
<dbReference type="AlphaFoldDB" id="A0AA48KRK0"/>
<gene>
    <name evidence="14" type="ORF">MACH26_10300</name>
</gene>
<dbReference type="GO" id="GO:0004673">
    <property type="term" value="F:protein histidine kinase activity"/>
    <property type="evidence" value="ECO:0007669"/>
    <property type="project" value="UniProtKB-EC"/>
</dbReference>
<dbReference type="Gene3D" id="3.30.450.20">
    <property type="entry name" value="PAS domain"/>
    <property type="match status" value="1"/>
</dbReference>
<feature type="domain" description="Histidine kinase" evidence="12">
    <location>
        <begin position="230"/>
        <end position="447"/>
    </location>
</feature>
<dbReference type="InterPro" id="IPR000014">
    <property type="entry name" value="PAS"/>
</dbReference>